<reference evidence="1 2" key="1">
    <citation type="submission" date="2019-09" db="EMBL/GenBank/DDBJ databases">
        <title>Salinarimonas rosea gen. nov., sp. nov., a new member of the a-2 subgroup of the Proteobacteria.</title>
        <authorList>
            <person name="Liu J."/>
        </authorList>
    </citation>
    <scope>NUCLEOTIDE SEQUENCE [LARGE SCALE GENOMIC DNA]</scope>
    <source>
        <strain evidence="1 2">BN140002</strain>
    </source>
</reference>
<name>A0A5B2V0R2_9HYPH</name>
<dbReference type="Proteomes" id="UP000323142">
    <property type="component" value="Unassembled WGS sequence"/>
</dbReference>
<comment type="caution">
    <text evidence="1">The sequence shown here is derived from an EMBL/GenBank/DDBJ whole genome shotgun (WGS) entry which is preliminary data.</text>
</comment>
<keyword evidence="2" id="KW-1185">Reference proteome</keyword>
<proteinExistence type="predicted"/>
<organism evidence="1 2">
    <name type="scientific">Salinarimonas soli</name>
    <dbReference type="NCBI Taxonomy" id="1638099"/>
    <lineage>
        <taxon>Bacteria</taxon>
        <taxon>Pseudomonadati</taxon>
        <taxon>Pseudomonadota</taxon>
        <taxon>Alphaproteobacteria</taxon>
        <taxon>Hyphomicrobiales</taxon>
        <taxon>Salinarimonadaceae</taxon>
        <taxon>Salinarimonas</taxon>
    </lineage>
</organism>
<reference evidence="1 2" key="2">
    <citation type="submission" date="2019-09" db="EMBL/GenBank/DDBJ databases">
        <authorList>
            <person name="Jin C."/>
        </authorList>
    </citation>
    <scope>NUCLEOTIDE SEQUENCE [LARGE SCALE GENOMIC DNA]</scope>
    <source>
        <strain evidence="1 2">BN140002</strain>
    </source>
</reference>
<sequence>MKSARIAKAIQAGIPGAIVSADPASKTVEVTGTHDRKAVRVLIAGAGYTPTDAAHP</sequence>
<gene>
    <name evidence="1" type="ORF">F0L46_24980</name>
</gene>
<dbReference type="OrthoDB" id="9801832at2"/>
<dbReference type="EMBL" id="VUOA01000062">
    <property type="protein sequence ID" value="KAA2232474.1"/>
    <property type="molecule type" value="Genomic_DNA"/>
</dbReference>
<evidence type="ECO:0000313" key="2">
    <source>
        <dbReference type="Proteomes" id="UP000323142"/>
    </source>
</evidence>
<dbReference type="AlphaFoldDB" id="A0A5B2V0R2"/>
<dbReference type="Gene3D" id="3.30.70.100">
    <property type="match status" value="1"/>
</dbReference>
<accession>A0A5B2V0R2</accession>
<protein>
    <submittedName>
        <fullName evidence="1">Copper chaperone</fullName>
    </submittedName>
</protein>
<evidence type="ECO:0000313" key="1">
    <source>
        <dbReference type="EMBL" id="KAA2232474.1"/>
    </source>
</evidence>